<dbReference type="Proteomes" id="UP000255365">
    <property type="component" value="Unassembled WGS sequence"/>
</dbReference>
<comment type="cofactor">
    <cofactor evidence="1">
        <name>NADP(+)</name>
        <dbReference type="ChEBI" id="CHEBI:58349"/>
    </cofactor>
</comment>
<dbReference type="GO" id="GO:0042351">
    <property type="term" value="P:'de novo' GDP-L-fucose biosynthetic process"/>
    <property type="evidence" value="ECO:0007669"/>
    <property type="project" value="TreeGrafter"/>
</dbReference>
<dbReference type="AlphaFoldDB" id="A0A370SP74"/>
<evidence type="ECO:0000313" key="7">
    <source>
        <dbReference type="Proteomes" id="UP000255365"/>
    </source>
</evidence>
<accession>A0A370SP74</accession>
<name>A0A370SP74_PSEJE</name>
<evidence type="ECO:0000256" key="3">
    <source>
        <dbReference type="ARBA" id="ARBA00011989"/>
    </source>
</evidence>
<dbReference type="PANTHER" id="PTHR43715">
    <property type="entry name" value="GDP-MANNOSE 4,6-DEHYDRATASE"/>
    <property type="match status" value="1"/>
</dbReference>
<dbReference type="EMBL" id="QRAV01000005">
    <property type="protein sequence ID" value="RDL21566.1"/>
    <property type="molecule type" value="Genomic_DNA"/>
</dbReference>
<dbReference type="EC" id="4.2.1.47" evidence="3"/>
<reference evidence="6 7" key="1">
    <citation type="submission" date="2018-07" db="EMBL/GenBank/DDBJ databases">
        <title>Genome sequencing of rice bacterial endophytes.</title>
        <authorList>
            <person name="Venturi V."/>
        </authorList>
    </citation>
    <scope>NUCLEOTIDE SEQUENCE [LARGE SCALE GENOMIC DNA]</scope>
    <source>
        <strain evidence="6 7">E2333</strain>
    </source>
</reference>
<evidence type="ECO:0000256" key="1">
    <source>
        <dbReference type="ARBA" id="ARBA00001937"/>
    </source>
</evidence>
<dbReference type="SUPFAM" id="SSF51735">
    <property type="entry name" value="NAD(P)-binding Rossmann-fold domains"/>
    <property type="match status" value="2"/>
</dbReference>
<evidence type="ECO:0000313" key="6">
    <source>
        <dbReference type="EMBL" id="RDL21566.1"/>
    </source>
</evidence>
<evidence type="ECO:0000259" key="5">
    <source>
        <dbReference type="Pfam" id="PF16363"/>
    </source>
</evidence>
<evidence type="ECO:0000256" key="2">
    <source>
        <dbReference type="ARBA" id="ARBA00009263"/>
    </source>
</evidence>
<evidence type="ECO:0000256" key="4">
    <source>
        <dbReference type="ARBA" id="ARBA00023239"/>
    </source>
</evidence>
<keyword evidence="4" id="KW-0456">Lyase</keyword>
<dbReference type="PANTHER" id="PTHR43715:SF1">
    <property type="entry name" value="GDP-MANNOSE 4,6 DEHYDRATASE"/>
    <property type="match status" value="1"/>
</dbReference>
<organism evidence="6 7">
    <name type="scientific">Pseudomonas jessenii</name>
    <dbReference type="NCBI Taxonomy" id="77298"/>
    <lineage>
        <taxon>Bacteria</taxon>
        <taxon>Pseudomonadati</taxon>
        <taxon>Pseudomonadota</taxon>
        <taxon>Gammaproteobacteria</taxon>
        <taxon>Pseudomonadales</taxon>
        <taxon>Pseudomonadaceae</taxon>
        <taxon>Pseudomonas</taxon>
    </lineage>
</organism>
<dbReference type="Gene3D" id="3.40.50.720">
    <property type="entry name" value="NAD(P)-binding Rossmann-like Domain"/>
    <property type="match status" value="3"/>
</dbReference>
<feature type="domain" description="NAD(P)-binding" evidence="5">
    <location>
        <begin position="135"/>
        <end position="228"/>
    </location>
</feature>
<comment type="similarity">
    <text evidence="2">Belongs to the NAD(P)-dependent epimerase/dehydratase family. GDP-mannose 4,6-dehydratase subfamily.</text>
</comment>
<dbReference type="Pfam" id="PF16363">
    <property type="entry name" value="GDP_Man_Dehyd"/>
    <property type="match status" value="1"/>
</dbReference>
<sequence length="326" mass="35563">MWESGASSRPRGRGLKKRLFITGLSGFVGQHIQSRLALPDSPWELLSAATPYDLTDAGSLVDLWPQVPDAVIHLAGQRDSFVIASAARQISRIKQGLQAPQLEVGDIDVTRDFLDVADVISAYFALLEKGQSGQVYNICSVQRAVTKSPPDEVYNLAAQSFVAASWDQPVTTGIVDGLGITHLLEAILQFSPHTRFYQASTSEMFGLIQAEQQDENTPFYPRMMYGASPSNSRTNPTKPIACIVRSVAPGAPAPRSRKARASRSSASWLNPAPNCPCKCTINATKTGWGSKAWPRSPSMATARILWPRMNRRSLPQATNIVWKTPA</sequence>
<gene>
    <name evidence="6" type="ORF">DEU51_105278</name>
</gene>
<dbReference type="InterPro" id="IPR016040">
    <property type="entry name" value="NAD(P)-bd_dom"/>
</dbReference>
<dbReference type="GO" id="GO:0008446">
    <property type="term" value="F:GDP-mannose 4,6-dehydratase activity"/>
    <property type="evidence" value="ECO:0007669"/>
    <property type="project" value="UniProtKB-EC"/>
</dbReference>
<proteinExistence type="inferred from homology"/>
<dbReference type="InterPro" id="IPR006368">
    <property type="entry name" value="GDP_Man_deHydtase"/>
</dbReference>
<comment type="caution">
    <text evidence="6">The sequence shown here is derived from an EMBL/GenBank/DDBJ whole genome shotgun (WGS) entry which is preliminary data.</text>
</comment>
<dbReference type="InterPro" id="IPR036291">
    <property type="entry name" value="NAD(P)-bd_dom_sf"/>
</dbReference>
<protein>
    <recommendedName>
        <fullName evidence="3">GDP-mannose 4,6-dehydratase</fullName>
        <ecNumber evidence="3">4.2.1.47</ecNumber>
    </recommendedName>
</protein>